<gene>
    <name evidence="2" type="ORF">R3P38DRAFT_3541427</name>
</gene>
<feature type="compositionally biased region" description="Acidic residues" evidence="1">
    <location>
        <begin position="408"/>
        <end position="459"/>
    </location>
</feature>
<evidence type="ECO:0000313" key="3">
    <source>
        <dbReference type="Proteomes" id="UP001362999"/>
    </source>
</evidence>
<protein>
    <submittedName>
        <fullName evidence="2">Uncharacterized protein</fullName>
    </submittedName>
</protein>
<dbReference type="Proteomes" id="UP001362999">
    <property type="component" value="Unassembled WGS sequence"/>
</dbReference>
<dbReference type="AlphaFoldDB" id="A0AAW0BA88"/>
<comment type="caution">
    <text evidence="2">The sequence shown here is derived from an EMBL/GenBank/DDBJ whole genome shotgun (WGS) entry which is preliminary data.</text>
</comment>
<evidence type="ECO:0000313" key="2">
    <source>
        <dbReference type="EMBL" id="KAK7021684.1"/>
    </source>
</evidence>
<evidence type="ECO:0000256" key="1">
    <source>
        <dbReference type="SAM" id="MobiDB-lite"/>
    </source>
</evidence>
<proteinExistence type="predicted"/>
<accession>A0AAW0BA88</accession>
<feature type="compositionally biased region" description="Acidic residues" evidence="1">
    <location>
        <begin position="369"/>
        <end position="382"/>
    </location>
</feature>
<name>A0AAW0BA88_9AGAR</name>
<sequence length="459" mass="52355">MGRSLLISDSWSTQTGELEHRRVKRFYARTNKNTAVRQMTVLERREQALARIARTLGKILPPPSPPPVTSTKLRKKKARKALLSLDFADSESLPYTSPEQHHHISHSRNFYLNIPHFLSENRGDPATHNFLPKLKDHVLSRLVYPDESGDEQFSAEDHRSLLISSDSLYRHKVFRVNYTTYDVRQGQDSMNPRRQADIMTLAPEGDTSHPFSYCRIIGIFHVDVVRNVPGASKVPTTIEVLWVRRFRRDTSMAFGFVNPDEVIRGVHLIPAFAHGRTDDLLHRLPLENDDDDEDWEWEAVEEEEEDAQWRSLALANEETHKDGEWRFHYVNFFVDRDMYMRYVGGGIGHYKVEVEDEQELPENERRENEEDGEGSADEDEPEPSASSNDVDSDAEDNSEARKDRDDGSEVDSAEVSSDSDSEDGSANEDGADGEDEEDFGPEDGEGFVDDEDAEGYAPL</sequence>
<feature type="region of interest" description="Disordered" evidence="1">
    <location>
        <begin position="353"/>
        <end position="459"/>
    </location>
</feature>
<dbReference type="EMBL" id="JAWWNJ010000038">
    <property type="protein sequence ID" value="KAK7021684.1"/>
    <property type="molecule type" value="Genomic_DNA"/>
</dbReference>
<keyword evidence="3" id="KW-1185">Reference proteome</keyword>
<feature type="compositionally biased region" description="Basic and acidic residues" evidence="1">
    <location>
        <begin position="398"/>
        <end position="407"/>
    </location>
</feature>
<organism evidence="2 3">
    <name type="scientific">Favolaschia claudopus</name>
    <dbReference type="NCBI Taxonomy" id="2862362"/>
    <lineage>
        <taxon>Eukaryota</taxon>
        <taxon>Fungi</taxon>
        <taxon>Dikarya</taxon>
        <taxon>Basidiomycota</taxon>
        <taxon>Agaricomycotina</taxon>
        <taxon>Agaricomycetes</taxon>
        <taxon>Agaricomycetidae</taxon>
        <taxon>Agaricales</taxon>
        <taxon>Marasmiineae</taxon>
        <taxon>Mycenaceae</taxon>
        <taxon>Favolaschia</taxon>
    </lineage>
</organism>
<reference evidence="2 3" key="1">
    <citation type="journal article" date="2024" name="J Genomics">
        <title>Draft genome sequencing and assembly of Favolaschia claudopus CIRM-BRFM 2984 isolated from oak limbs.</title>
        <authorList>
            <person name="Navarro D."/>
            <person name="Drula E."/>
            <person name="Chaduli D."/>
            <person name="Cazenave R."/>
            <person name="Ahrendt S."/>
            <person name="Wang J."/>
            <person name="Lipzen A."/>
            <person name="Daum C."/>
            <person name="Barry K."/>
            <person name="Grigoriev I.V."/>
            <person name="Favel A."/>
            <person name="Rosso M.N."/>
            <person name="Martin F."/>
        </authorList>
    </citation>
    <scope>NUCLEOTIDE SEQUENCE [LARGE SCALE GENOMIC DNA]</scope>
    <source>
        <strain evidence="2 3">CIRM-BRFM 2984</strain>
    </source>
</reference>